<gene>
    <name evidence="2" type="ORF">A1O1_03192</name>
</gene>
<dbReference type="AlphaFoldDB" id="W9ZJT3"/>
<accession>W9ZJT3</accession>
<reference evidence="2 3" key="1">
    <citation type="submission" date="2013-03" db="EMBL/GenBank/DDBJ databases">
        <title>The Genome Sequence of Capronia coronata CBS 617.96.</title>
        <authorList>
            <consortium name="The Broad Institute Genomics Platform"/>
            <person name="Cuomo C."/>
            <person name="de Hoog S."/>
            <person name="Gorbushina A."/>
            <person name="Walker B."/>
            <person name="Young S.K."/>
            <person name="Zeng Q."/>
            <person name="Gargeya S."/>
            <person name="Fitzgerald M."/>
            <person name="Haas B."/>
            <person name="Abouelleil A."/>
            <person name="Allen A.W."/>
            <person name="Alvarado L."/>
            <person name="Arachchi H.M."/>
            <person name="Berlin A.M."/>
            <person name="Chapman S.B."/>
            <person name="Gainer-Dewar J."/>
            <person name="Goldberg J."/>
            <person name="Griggs A."/>
            <person name="Gujja S."/>
            <person name="Hansen M."/>
            <person name="Howarth C."/>
            <person name="Imamovic A."/>
            <person name="Ireland A."/>
            <person name="Larimer J."/>
            <person name="McCowan C."/>
            <person name="Murphy C."/>
            <person name="Pearson M."/>
            <person name="Poon T.W."/>
            <person name="Priest M."/>
            <person name="Roberts A."/>
            <person name="Saif S."/>
            <person name="Shea T."/>
            <person name="Sisk P."/>
            <person name="Sykes S."/>
            <person name="Wortman J."/>
            <person name="Nusbaum C."/>
            <person name="Birren B."/>
        </authorList>
    </citation>
    <scope>NUCLEOTIDE SEQUENCE [LARGE SCALE GENOMIC DNA]</scope>
    <source>
        <strain evidence="2 3">CBS 617.96</strain>
    </source>
</reference>
<evidence type="ECO:0000313" key="3">
    <source>
        <dbReference type="Proteomes" id="UP000019484"/>
    </source>
</evidence>
<evidence type="ECO:0000313" key="2">
    <source>
        <dbReference type="EMBL" id="EXJ94794.1"/>
    </source>
</evidence>
<protein>
    <submittedName>
        <fullName evidence="2">Uncharacterized protein</fullName>
    </submittedName>
</protein>
<evidence type="ECO:0000256" key="1">
    <source>
        <dbReference type="SAM" id="MobiDB-lite"/>
    </source>
</evidence>
<dbReference type="RefSeq" id="XP_007722288.1">
    <property type="nucleotide sequence ID" value="XM_007724098.1"/>
</dbReference>
<organism evidence="2 3">
    <name type="scientific">Capronia coronata CBS 617.96</name>
    <dbReference type="NCBI Taxonomy" id="1182541"/>
    <lineage>
        <taxon>Eukaryota</taxon>
        <taxon>Fungi</taxon>
        <taxon>Dikarya</taxon>
        <taxon>Ascomycota</taxon>
        <taxon>Pezizomycotina</taxon>
        <taxon>Eurotiomycetes</taxon>
        <taxon>Chaetothyriomycetidae</taxon>
        <taxon>Chaetothyriales</taxon>
        <taxon>Herpotrichiellaceae</taxon>
        <taxon>Capronia</taxon>
    </lineage>
</organism>
<dbReference type="GO" id="GO:0042720">
    <property type="term" value="C:mitochondrial inner membrane peptidase complex"/>
    <property type="evidence" value="ECO:0007669"/>
    <property type="project" value="InterPro"/>
</dbReference>
<name>W9ZJT3_9EURO</name>
<keyword evidence="3" id="KW-1185">Reference proteome</keyword>
<dbReference type="OrthoDB" id="3983163at2759"/>
<dbReference type="GeneID" id="19158087"/>
<comment type="caution">
    <text evidence="2">The sequence shown here is derived from an EMBL/GenBank/DDBJ whole genome shotgun (WGS) entry which is preliminary data.</text>
</comment>
<dbReference type="Pfam" id="PF11093">
    <property type="entry name" value="Mitochondr_Som1"/>
    <property type="match status" value="1"/>
</dbReference>
<dbReference type="HOGENOM" id="CLU_142986_0_0_1"/>
<sequence length="148" mass="17010">MAPPEHSFPVGALDQRVHYRTVEFKEKSRKLRGDFDLKRDCELLELVQYSCTTPEQQYQRAMASPTGTARMECFPFVRLFRKCQEKSGKVFHVETTAWEGEHAWTPPAKSQPTAELTTKDTATSTSEEDSIGDTNSFANYGNYFWSRK</sequence>
<dbReference type="InterPro" id="IPR024645">
    <property type="entry name" value="Mitochondr_Som1"/>
</dbReference>
<dbReference type="Proteomes" id="UP000019484">
    <property type="component" value="Unassembled WGS sequence"/>
</dbReference>
<dbReference type="eggNOG" id="ENOG502SG5C">
    <property type="taxonomic scope" value="Eukaryota"/>
</dbReference>
<proteinExistence type="predicted"/>
<feature type="compositionally biased region" description="Polar residues" evidence="1">
    <location>
        <begin position="108"/>
        <end position="125"/>
    </location>
</feature>
<feature type="region of interest" description="Disordered" evidence="1">
    <location>
        <begin position="102"/>
        <end position="136"/>
    </location>
</feature>
<dbReference type="EMBL" id="AMWN01000002">
    <property type="protein sequence ID" value="EXJ94794.1"/>
    <property type="molecule type" value="Genomic_DNA"/>
</dbReference>